<protein>
    <submittedName>
        <fullName evidence="2">GRAS family protein</fullName>
    </submittedName>
</protein>
<dbReference type="AlphaFoldDB" id="I0AZ63"/>
<feature type="region of interest" description="Disordered" evidence="1">
    <location>
        <begin position="120"/>
        <end position="144"/>
    </location>
</feature>
<feature type="compositionally biased region" description="Low complexity" evidence="1">
    <location>
        <begin position="124"/>
        <end position="144"/>
    </location>
</feature>
<dbReference type="EMBL" id="JQ639244">
    <property type="protein sequence ID" value="AFH54551.1"/>
    <property type="molecule type" value="mRNA"/>
</dbReference>
<feature type="compositionally biased region" description="Polar residues" evidence="1">
    <location>
        <begin position="236"/>
        <end position="245"/>
    </location>
</feature>
<feature type="region of interest" description="Disordered" evidence="1">
    <location>
        <begin position="280"/>
        <end position="311"/>
    </location>
</feature>
<feature type="region of interest" description="Disordered" evidence="1">
    <location>
        <begin position="1"/>
        <end position="22"/>
    </location>
</feature>
<evidence type="ECO:0000313" key="2">
    <source>
        <dbReference type="EMBL" id="AFH54551.1"/>
    </source>
</evidence>
<reference evidence="2" key="1">
    <citation type="submission" date="2012-02" db="EMBL/GenBank/DDBJ databases">
        <title>Studies in transcriptomics of somatic embryogenesis in Dimocarpus longan.</title>
        <authorList>
            <person name="Lai Z.X."/>
            <person name="Chen Y.K."/>
            <person name="Lin Y.L."/>
        </authorList>
    </citation>
    <scope>NUCLEOTIDE SEQUENCE</scope>
    <source>
        <tissue evidence="2">Embryogenic callus</tissue>
    </source>
</reference>
<feature type="compositionally biased region" description="Basic and acidic residues" evidence="1">
    <location>
        <begin position="217"/>
        <end position="232"/>
    </location>
</feature>
<feature type="compositionally biased region" description="Basic and acidic residues" evidence="1">
    <location>
        <begin position="280"/>
        <end position="296"/>
    </location>
</feature>
<feature type="non-terminal residue" evidence="2">
    <location>
        <position position="311"/>
    </location>
</feature>
<name>I0AZ63_9ROSI</name>
<proteinExistence type="evidence at transcript level"/>
<gene>
    <name evidence="2" type="primary">GRAS13a</name>
</gene>
<organism evidence="2">
    <name type="scientific">Dimocarpus longan</name>
    <dbReference type="NCBI Taxonomy" id="128017"/>
    <lineage>
        <taxon>Eukaryota</taxon>
        <taxon>Viridiplantae</taxon>
        <taxon>Streptophyta</taxon>
        <taxon>Embryophyta</taxon>
        <taxon>Tracheophyta</taxon>
        <taxon>Spermatophyta</taxon>
        <taxon>Magnoliopsida</taxon>
        <taxon>eudicotyledons</taxon>
        <taxon>Gunneridae</taxon>
        <taxon>Pentapetalae</taxon>
        <taxon>rosids</taxon>
        <taxon>malvids</taxon>
        <taxon>Sapindales</taxon>
        <taxon>Sapindaceae</taxon>
        <taxon>Dimocarpus</taxon>
    </lineage>
</organism>
<feature type="region of interest" description="Disordered" evidence="1">
    <location>
        <begin position="217"/>
        <end position="245"/>
    </location>
</feature>
<accession>I0AZ63</accession>
<evidence type="ECO:0000256" key="1">
    <source>
        <dbReference type="SAM" id="MobiDB-lite"/>
    </source>
</evidence>
<sequence length="311" mass="34034">MPSDPIPKYSTPVSVVSQEGDSHEDYDFSDVVLKYINQMLMEEDMEEKTCMFQESSAALQAAEKSFYELIGEKYPPSPDGHLNTPIDKNNCGLDGNDAISCTLSASSTSLVDHGCNSDVSDCRSSNTVSQSTSTSQSSYGSANSNGNVVDGFVDSPASTLRIPDFFGDSESAKQFRRGFEEASKFLPNGSAWFGDLDISELFVKEFKWKPKDVVNKAREKPENECSLDEPRGRKNPLSQDANLGSERSSKLSAFYTESTVSEEMFDMVLLNCGQSESALREALKNETSKSTKEKKQSKGSNGGKARGKKRG</sequence>